<proteinExistence type="predicted"/>
<name>A0A9X0A0U5_9CNID</name>
<accession>A0A9X0A0U5</accession>
<sequence length="127" mass="13508">MTPTAHLGRNVTIVFAKRARKPPVLAPQIPPPTGVTSVREASTTSTTHHENTQPGSAVSNGATVIEMEEGNEDSHPLPAGAPPPYSSLEFEQQPNENDEPEQLPPSYDEAIPPSYDEAVRGSAMALV</sequence>
<evidence type="ECO:0000313" key="3">
    <source>
        <dbReference type="Proteomes" id="UP001163046"/>
    </source>
</evidence>
<feature type="region of interest" description="Disordered" evidence="1">
    <location>
        <begin position="18"/>
        <end position="127"/>
    </location>
</feature>
<reference evidence="2" key="1">
    <citation type="submission" date="2023-01" db="EMBL/GenBank/DDBJ databases">
        <title>Genome assembly of the deep-sea coral Lophelia pertusa.</title>
        <authorList>
            <person name="Herrera S."/>
            <person name="Cordes E."/>
        </authorList>
    </citation>
    <scope>NUCLEOTIDE SEQUENCE</scope>
    <source>
        <strain evidence="2">USNM1676648</strain>
        <tissue evidence="2">Polyp</tissue>
    </source>
</reference>
<dbReference type="Proteomes" id="UP001163046">
    <property type="component" value="Unassembled WGS sequence"/>
</dbReference>
<dbReference type="EMBL" id="MU825409">
    <property type="protein sequence ID" value="KAJ7391040.1"/>
    <property type="molecule type" value="Genomic_DNA"/>
</dbReference>
<organism evidence="2 3">
    <name type="scientific">Desmophyllum pertusum</name>
    <dbReference type="NCBI Taxonomy" id="174260"/>
    <lineage>
        <taxon>Eukaryota</taxon>
        <taxon>Metazoa</taxon>
        <taxon>Cnidaria</taxon>
        <taxon>Anthozoa</taxon>
        <taxon>Hexacorallia</taxon>
        <taxon>Scleractinia</taxon>
        <taxon>Caryophylliina</taxon>
        <taxon>Caryophylliidae</taxon>
        <taxon>Desmophyllum</taxon>
    </lineage>
</organism>
<gene>
    <name evidence="2" type="ORF">OS493_021061</name>
</gene>
<comment type="caution">
    <text evidence="2">The sequence shown here is derived from an EMBL/GenBank/DDBJ whole genome shotgun (WGS) entry which is preliminary data.</text>
</comment>
<protein>
    <submittedName>
        <fullName evidence="2">Uncharacterized protein</fullName>
    </submittedName>
</protein>
<evidence type="ECO:0000313" key="2">
    <source>
        <dbReference type="EMBL" id="KAJ7391040.1"/>
    </source>
</evidence>
<dbReference type="OrthoDB" id="10664111at2759"/>
<evidence type="ECO:0000256" key="1">
    <source>
        <dbReference type="SAM" id="MobiDB-lite"/>
    </source>
</evidence>
<dbReference type="AlphaFoldDB" id="A0A9X0A0U5"/>
<keyword evidence="3" id="KW-1185">Reference proteome</keyword>
<feature type="compositionally biased region" description="Pro residues" evidence="1">
    <location>
        <begin position="24"/>
        <end position="33"/>
    </location>
</feature>
<feature type="compositionally biased region" description="Polar residues" evidence="1">
    <location>
        <begin position="34"/>
        <end position="62"/>
    </location>
</feature>